<comment type="function">
    <text evidence="5">Catalyzes the phosphorylation of the 3'-hydroxyl group of dephosphocoenzyme A to form coenzyme A.</text>
</comment>
<gene>
    <name evidence="5 7" type="primary">coaE</name>
    <name evidence="7" type="ORF">GFB47_01490</name>
</gene>
<dbReference type="PROSITE" id="PS51219">
    <property type="entry name" value="DPCK"/>
    <property type="match status" value="1"/>
</dbReference>
<dbReference type="GO" id="GO:0015937">
    <property type="term" value="P:coenzyme A biosynthetic process"/>
    <property type="evidence" value="ECO:0007669"/>
    <property type="project" value="UniProtKB-UniRule"/>
</dbReference>
<comment type="pathway">
    <text evidence="5">Cofactor biosynthesis; coenzyme A biosynthesis; CoA from (R)-pantothenate: step 5/5.</text>
</comment>
<evidence type="ECO:0000313" key="7">
    <source>
        <dbReference type="EMBL" id="QGA64216.1"/>
    </source>
</evidence>
<evidence type="ECO:0000256" key="1">
    <source>
        <dbReference type="ARBA" id="ARBA00009018"/>
    </source>
</evidence>
<dbReference type="EC" id="2.7.1.24" evidence="5 6"/>
<keyword evidence="5 7" id="KW-0808">Transferase</keyword>
<dbReference type="InterPro" id="IPR001977">
    <property type="entry name" value="Depp_CoAkinase"/>
</dbReference>
<dbReference type="AlphaFoldDB" id="A0A5Q0TDN3"/>
<dbReference type="GO" id="GO:0004140">
    <property type="term" value="F:dephospho-CoA kinase activity"/>
    <property type="evidence" value="ECO:0007669"/>
    <property type="project" value="UniProtKB-UniRule"/>
</dbReference>
<sequence length="203" mass="22785">MIIGLTGGIGSGKTSIANLFHQHFNIDLVDADIVARQVVQPNTLGLNAIVQHFGDSILTDTGELDRRQLRERIFSAPSEKQWINDLLHPLIRTEIKRQLQHVTSPYVILVVPLLVESEWKNFVDRILVVDASEQTQIERTCSRDSTSQTQVRAILASQASRQERLSFADDVINNDADLNPQTQQALLLQVTALHQKYLDISPS</sequence>
<comment type="similarity">
    <text evidence="1 5">Belongs to the CoaE family.</text>
</comment>
<dbReference type="EMBL" id="CP045699">
    <property type="protein sequence ID" value="QGA64216.1"/>
    <property type="molecule type" value="Genomic_DNA"/>
</dbReference>
<evidence type="ECO:0000313" key="8">
    <source>
        <dbReference type="Proteomes" id="UP000348942"/>
    </source>
</evidence>
<reference evidence="7 8" key="1">
    <citation type="submission" date="2019-10" db="EMBL/GenBank/DDBJ databases">
        <title>Vibrio sp. nov., isolated from Coralline algae surface.</title>
        <authorList>
            <person name="Geng Y."/>
            <person name="Zhang X."/>
        </authorList>
    </citation>
    <scope>NUCLEOTIDE SEQUENCE [LARGE SCALE GENOMIC DNA]</scope>
    <source>
        <strain evidence="7 8">SM1977</strain>
    </source>
</reference>
<proteinExistence type="inferred from homology"/>
<dbReference type="PANTHER" id="PTHR10695:SF46">
    <property type="entry name" value="BIFUNCTIONAL COENZYME A SYNTHASE-RELATED"/>
    <property type="match status" value="1"/>
</dbReference>
<evidence type="ECO:0000256" key="4">
    <source>
        <dbReference type="ARBA" id="ARBA00022993"/>
    </source>
</evidence>
<dbReference type="HAMAP" id="MF_00376">
    <property type="entry name" value="Dephospho_CoA_kinase"/>
    <property type="match status" value="1"/>
</dbReference>
<keyword evidence="4 5" id="KW-0173">Coenzyme A biosynthesis</keyword>
<keyword evidence="5" id="KW-0963">Cytoplasm</keyword>
<dbReference type="Pfam" id="PF01121">
    <property type="entry name" value="CoaE"/>
    <property type="match status" value="1"/>
</dbReference>
<dbReference type="GO" id="GO:0005737">
    <property type="term" value="C:cytoplasm"/>
    <property type="evidence" value="ECO:0007669"/>
    <property type="project" value="UniProtKB-SubCell"/>
</dbReference>
<protein>
    <recommendedName>
        <fullName evidence="5 6">Dephospho-CoA kinase</fullName>
        <ecNumber evidence="5 6">2.7.1.24</ecNumber>
    </recommendedName>
    <alternativeName>
        <fullName evidence="5">Dephosphocoenzyme A kinase</fullName>
    </alternativeName>
</protein>
<evidence type="ECO:0000256" key="6">
    <source>
        <dbReference type="NCBIfam" id="TIGR00152"/>
    </source>
</evidence>
<name>A0A5Q0TDN3_9VIBR</name>
<feature type="binding site" evidence="5">
    <location>
        <begin position="10"/>
        <end position="15"/>
    </location>
    <ligand>
        <name>ATP</name>
        <dbReference type="ChEBI" id="CHEBI:30616"/>
    </ligand>
</feature>
<keyword evidence="3 5" id="KW-0067">ATP-binding</keyword>
<evidence type="ECO:0000256" key="2">
    <source>
        <dbReference type="ARBA" id="ARBA00022741"/>
    </source>
</evidence>
<dbReference type="NCBIfam" id="TIGR00152">
    <property type="entry name" value="dephospho-CoA kinase"/>
    <property type="match status" value="1"/>
</dbReference>
<dbReference type="Proteomes" id="UP000348942">
    <property type="component" value="Chromosome 1"/>
</dbReference>
<organism evidence="7 8">
    <name type="scientific">Vibrio algicola</name>
    <dbReference type="NCBI Taxonomy" id="2662262"/>
    <lineage>
        <taxon>Bacteria</taxon>
        <taxon>Pseudomonadati</taxon>
        <taxon>Pseudomonadota</taxon>
        <taxon>Gammaproteobacteria</taxon>
        <taxon>Vibrionales</taxon>
        <taxon>Vibrionaceae</taxon>
        <taxon>Vibrio</taxon>
    </lineage>
</organism>
<dbReference type="PANTHER" id="PTHR10695">
    <property type="entry name" value="DEPHOSPHO-COA KINASE-RELATED"/>
    <property type="match status" value="1"/>
</dbReference>
<dbReference type="InterPro" id="IPR027417">
    <property type="entry name" value="P-loop_NTPase"/>
</dbReference>
<accession>A0A5Q0TDN3</accession>
<evidence type="ECO:0000256" key="3">
    <source>
        <dbReference type="ARBA" id="ARBA00022840"/>
    </source>
</evidence>
<keyword evidence="8" id="KW-1185">Reference proteome</keyword>
<dbReference type="Gene3D" id="3.40.50.300">
    <property type="entry name" value="P-loop containing nucleotide triphosphate hydrolases"/>
    <property type="match status" value="1"/>
</dbReference>
<keyword evidence="2 5" id="KW-0547">Nucleotide-binding</keyword>
<dbReference type="GO" id="GO:0005524">
    <property type="term" value="F:ATP binding"/>
    <property type="evidence" value="ECO:0007669"/>
    <property type="project" value="UniProtKB-UniRule"/>
</dbReference>
<dbReference type="UniPathway" id="UPA00241">
    <property type="reaction ID" value="UER00356"/>
</dbReference>
<evidence type="ECO:0000256" key="5">
    <source>
        <dbReference type="HAMAP-Rule" id="MF_00376"/>
    </source>
</evidence>
<dbReference type="CDD" id="cd02022">
    <property type="entry name" value="DPCK"/>
    <property type="match status" value="1"/>
</dbReference>
<comment type="catalytic activity">
    <reaction evidence="5">
        <text>3'-dephospho-CoA + ATP = ADP + CoA + H(+)</text>
        <dbReference type="Rhea" id="RHEA:18245"/>
        <dbReference type="ChEBI" id="CHEBI:15378"/>
        <dbReference type="ChEBI" id="CHEBI:30616"/>
        <dbReference type="ChEBI" id="CHEBI:57287"/>
        <dbReference type="ChEBI" id="CHEBI:57328"/>
        <dbReference type="ChEBI" id="CHEBI:456216"/>
        <dbReference type="EC" id="2.7.1.24"/>
    </reaction>
</comment>
<dbReference type="RefSeq" id="WP_153446001.1">
    <property type="nucleotide sequence ID" value="NZ_CP045699.1"/>
</dbReference>
<comment type="subcellular location">
    <subcellularLocation>
        <location evidence="5">Cytoplasm</location>
    </subcellularLocation>
</comment>
<dbReference type="SUPFAM" id="SSF52540">
    <property type="entry name" value="P-loop containing nucleoside triphosphate hydrolases"/>
    <property type="match status" value="1"/>
</dbReference>
<keyword evidence="5 7" id="KW-0418">Kinase</keyword>